<evidence type="ECO:0000256" key="1">
    <source>
        <dbReference type="ARBA" id="ARBA00009995"/>
    </source>
</evidence>
<reference evidence="7" key="2">
    <citation type="submission" date="2021-03" db="UniProtKB">
        <authorList>
            <consortium name="EnsemblPlants"/>
        </authorList>
    </citation>
    <scope>IDENTIFICATION</scope>
</reference>
<dbReference type="FunFam" id="3.40.50.2000:FF:000060">
    <property type="entry name" value="Glycosyltransferase"/>
    <property type="match status" value="1"/>
</dbReference>
<dbReference type="FunFam" id="3.40.50.2000:FF:000071">
    <property type="entry name" value="Glycosyltransferase"/>
    <property type="match status" value="1"/>
</dbReference>
<evidence type="ECO:0000256" key="5">
    <source>
        <dbReference type="ARBA" id="ARBA00066896"/>
    </source>
</evidence>
<evidence type="ECO:0000256" key="2">
    <source>
        <dbReference type="ARBA" id="ARBA00022676"/>
    </source>
</evidence>
<comment type="catalytic activity">
    <reaction evidence="4">
        <text>a 3'-hydro-2'-hydroxy-beta-oxodihydrochalcone + UDP-alpha-D-glucose = a 3'-(beta-D-glucopyranosyl)-2'-hydroxy-beta-oxodihydrochalcone + UDP + H(+)</text>
        <dbReference type="Rhea" id="RHEA:51504"/>
        <dbReference type="ChEBI" id="CHEBI:15378"/>
        <dbReference type="ChEBI" id="CHEBI:58223"/>
        <dbReference type="ChEBI" id="CHEBI:58885"/>
        <dbReference type="ChEBI" id="CHEBI:142482"/>
        <dbReference type="ChEBI" id="CHEBI:142483"/>
        <dbReference type="EC" id="2.4.1.360"/>
    </reaction>
    <physiologicalReaction direction="left-to-right" evidence="4">
        <dbReference type="Rhea" id="RHEA:51505"/>
    </physiologicalReaction>
</comment>
<sequence>MYAKLQRLHVVLFPFMAPVHMIPAIDVAKFFTTNHVKTTIITTPLNAPIIINSLQSTANKYVGFPIDVENVPFPSKEGGIPEGIENLDQLNSDEMTINFLKATELLQESLEQIMEKYKPNCLVADMFYPFASVVAAKFNVPRLVFHGTSYFAQCVGHVMMKYEPQKLVSSDDEEFVVPEIPHEIRLTRSQLVIDAMKGKGKHEALEEWMKIFCSAMEAKERSYGIIMNRFYELEPEYVDYYTKVMGRMAWHISPVSLCNREKEAKFQRGKDSSINEHECLKWLDSKKPKSVVYVCFGSVVKVSSLELQEIAMGLEASEQDFIWVVRRNIIDGEEVNITDWLPHEFEKRMKEKGLIIRGWAPQMLILDHEAIRAFVTHCGWNSTLDGGLIIWGSFGTWPVGGEKFYSEKLVTQVLRTGVAIGARNWNRVRSENIKPKNVMEAIRRIMVGEEALEIKKQGKEVERISKEGR</sequence>
<evidence type="ECO:0000256" key="4">
    <source>
        <dbReference type="ARBA" id="ARBA00051296"/>
    </source>
</evidence>
<evidence type="ECO:0000313" key="8">
    <source>
        <dbReference type="Proteomes" id="UP000596660"/>
    </source>
</evidence>
<dbReference type="PANTHER" id="PTHR48047:SF45">
    <property type="entry name" value="SCOPOLETIN GLUCOSYLTRANSFERASE-LIKE"/>
    <property type="match status" value="1"/>
</dbReference>
<dbReference type="PANTHER" id="PTHR48047">
    <property type="entry name" value="GLYCOSYLTRANSFERASE"/>
    <property type="match status" value="1"/>
</dbReference>
<dbReference type="EC" id="2.4.1.360" evidence="5"/>
<dbReference type="Proteomes" id="UP000596660">
    <property type="component" value="Unplaced"/>
</dbReference>
<dbReference type="Gene3D" id="3.40.50.2000">
    <property type="entry name" value="Glycogen Phosphorylase B"/>
    <property type="match status" value="2"/>
</dbReference>
<evidence type="ECO:0000256" key="3">
    <source>
        <dbReference type="ARBA" id="ARBA00022679"/>
    </source>
</evidence>
<dbReference type="OMA" id="CPAINIS"/>
<evidence type="ECO:0000256" key="6">
    <source>
        <dbReference type="ARBA" id="ARBA00082568"/>
    </source>
</evidence>
<dbReference type="AlphaFoldDB" id="A0A803L7H7"/>
<protein>
    <recommendedName>
        <fullName evidence="5">2-hydroxyflavanone C-glucosyltransferase</fullName>
        <ecNumber evidence="5">2.4.1.360</ecNumber>
    </recommendedName>
    <alternativeName>
        <fullName evidence="6">UDP-glucose:2-hydroxyflavanone C-glucosyltransferase</fullName>
    </alternativeName>
</protein>
<accession>A0A803L7H7</accession>
<keyword evidence="8" id="KW-1185">Reference proteome</keyword>
<dbReference type="GO" id="GO:0035251">
    <property type="term" value="F:UDP-glucosyltransferase activity"/>
    <property type="evidence" value="ECO:0007669"/>
    <property type="project" value="TreeGrafter"/>
</dbReference>
<reference evidence="7" key="1">
    <citation type="journal article" date="2017" name="Nature">
        <title>The genome of Chenopodium quinoa.</title>
        <authorList>
            <person name="Jarvis D.E."/>
            <person name="Ho Y.S."/>
            <person name="Lightfoot D.J."/>
            <person name="Schmoeckel S.M."/>
            <person name="Li B."/>
            <person name="Borm T.J.A."/>
            <person name="Ohyanagi H."/>
            <person name="Mineta K."/>
            <person name="Michell C.T."/>
            <person name="Saber N."/>
            <person name="Kharbatia N.M."/>
            <person name="Rupper R.R."/>
            <person name="Sharp A.R."/>
            <person name="Dally N."/>
            <person name="Boughton B.A."/>
            <person name="Woo Y.H."/>
            <person name="Gao G."/>
            <person name="Schijlen E.G.W.M."/>
            <person name="Guo X."/>
            <person name="Momin A.A."/>
            <person name="Negrao S."/>
            <person name="Al-Babili S."/>
            <person name="Gehring C."/>
            <person name="Roessner U."/>
            <person name="Jung C."/>
            <person name="Murphy K."/>
            <person name="Arold S.T."/>
            <person name="Gojobori T."/>
            <person name="van der Linden C.G."/>
            <person name="van Loo E.N."/>
            <person name="Jellen E.N."/>
            <person name="Maughan P.J."/>
            <person name="Tester M."/>
        </authorList>
    </citation>
    <scope>NUCLEOTIDE SEQUENCE [LARGE SCALE GENOMIC DNA]</scope>
    <source>
        <strain evidence="7">cv. PI 614886</strain>
    </source>
</reference>
<dbReference type="EnsemblPlants" id="AUR62007816-RA">
    <property type="protein sequence ID" value="AUR62007816-RA:cds"/>
    <property type="gene ID" value="AUR62007816"/>
</dbReference>
<keyword evidence="2" id="KW-0328">Glycosyltransferase</keyword>
<dbReference type="CDD" id="cd03784">
    <property type="entry name" value="GT1_Gtf-like"/>
    <property type="match status" value="1"/>
</dbReference>
<proteinExistence type="inferred from homology"/>
<keyword evidence="3" id="KW-0808">Transferase</keyword>
<name>A0A803L7H7_CHEQI</name>
<dbReference type="Pfam" id="PF00201">
    <property type="entry name" value="UDPGT"/>
    <property type="match status" value="1"/>
</dbReference>
<evidence type="ECO:0000313" key="7">
    <source>
        <dbReference type="EnsemblPlants" id="AUR62007816-RA:cds"/>
    </source>
</evidence>
<organism evidence="7 8">
    <name type="scientific">Chenopodium quinoa</name>
    <name type="common">Quinoa</name>
    <dbReference type="NCBI Taxonomy" id="63459"/>
    <lineage>
        <taxon>Eukaryota</taxon>
        <taxon>Viridiplantae</taxon>
        <taxon>Streptophyta</taxon>
        <taxon>Embryophyta</taxon>
        <taxon>Tracheophyta</taxon>
        <taxon>Spermatophyta</taxon>
        <taxon>Magnoliopsida</taxon>
        <taxon>eudicotyledons</taxon>
        <taxon>Gunneridae</taxon>
        <taxon>Pentapetalae</taxon>
        <taxon>Caryophyllales</taxon>
        <taxon>Chenopodiaceae</taxon>
        <taxon>Chenopodioideae</taxon>
        <taxon>Atripliceae</taxon>
        <taxon>Chenopodium</taxon>
    </lineage>
</organism>
<dbReference type="Gramene" id="AUR62007816-RA">
    <property type="protein sequence ID" value="AUR62007816-RA:cds"/>
    <property type="gene ID" value="AUR62007816"/>
</dbReference>
<dbReference type="SUPFAM" id="SSF53756">
    <property type="entry name" value="UDP-Glycosyltransferase/glycogen phosphorylase"/>
    <property type="match status" value="1"/>
</dbReference>
<comment type="similarity">
    <text evidence="1">Belongs to the UDP-glycosyltransferase family.</text>
</comment>
<dbReference type="GO" id="GO:0120514">
    <property type="term" value="F:2-hydroxyflavanone C-glucosyltransferase activity"/>
    <property type="evidence" value="ECO:0007669"/>
    <property type="project" value="UniProtKB-EC"/>
</dbReference>
<dbReference type="InterPro" id="IPR002213">
    <property type="entry name" value="UDP_glucos_trans"/>
</dbReference>